<evidence type="ECO:0000313" key="2">
    <source>
        <dbReference type="EMBL" id="JAE30612.1"/>
    </source>
</evidence>
<reference evidence="2" key="2">
    <citation type="journal article" date="2015" name="Data Brief">
        <title>Shoot transcriptome of the giant reed, Arundo donax.</title>
        <authorList>
            <person name="Barrero R.A."/>
            <person name="Guerrero F.D."/>
            <person name="Moolhuijzen P."/>
            <person name="Goolsby J.A."/>
            <person name="Tidwell J."/>
            <person name="Bellgard S.E."/>
            <person name="Bellgard M.I."/>
        </authorList>
    </citation>
    <scope>NUCLEOTIDE SEQUENCE</scope>
    <source>
        <tissue evidence="2">Shoot tissue taken approximately 20 cm above the soil surface</tissue>
    </source>
</reference>
<protein>
    <submittedName>
        <fullName evidence="2">Uncharacterized protein</fullName>
    </submittedName>
</protein>
<name>A0A0A9H1I9_ARUDO</name>
<sequence>MHLDKENRWENGERLNCPHLLSLPTALSPLPCDSVHSHSSLPLIPTETLTLGRREAARSLGASRHRWRGQLCARGSAQAGARDASGCPAGRERCGVARAGPGRCGGVGRRRMAPAGTGLEQGGWRAEES</sequence>
<organism evidence="2">
    <name type="scientific">Arundo donax</name>
    <name type="common">Giant reed</name>
    <name type="synonym">Donax arundinaceus</name>
    <dbReference type="NCBI Taxonomy" id="35708"/>
    <lineage>
        <taxon>Eukaryota</taxon>
        <taxon>Viridiplantae</taxon>
        <taxon>Streptophyta</taxon>
        <taxon>Embryophyta</taxon>
        <taxon>Tracheophyta</taxon>
        <taxon>Spermatophyta</taxon>
        <taxon>Magnoliopsida</taxon>
        <taxon>Liliopsida</taxon>
        <taxon>Poales</taxon>
        <taxon>Poaceae</taxon>
        <taxon>PACMAD clade</taxon>
        <taxon>Arundinoideae</taxon>
        <taxon>Arundineae</taxon>
        <taxon>Arundo</taxon>
    </lineage>
</organism>
<dbReference type="EMBL" id="GBRH01167284">
    <property type="protein sequence ID" value="JAE30612.1"/>
    <property type="molecule type" value="Transcribed_RNA"/>
</dbReference>
<feature type="region of interest" description="Disordered" evidence="1">
    <location>
        <begin position="105"/>
        <end position="129"/>
    </location>
</feature>
<accession>A0A0A9H1I9</accession>
<dbReference type="AlphaFoldDB" id="A0A0A9H1I9"/>
<proteinExistence type="predicted"/>
<evidence type="ECO:0000256" key="1">
    <source>
        <dbReference type="SAM" id="MobiDB-lite"/>
    </source>
</evidence>
<reference evidence="2" key="1">
    <citation type="submission" date="2014-09" db="EMBL/GenBank/DDBJ databases">
        <authorList>
            <person name="Magalhaes I.L.F."/>
            <person name="Oliveira U."/>
            <person name="Santos F.R."/>
            <person name="Vidigal T.H.D.A."/>
            <person name="Brescovit A.D."/>
            <person name="Santos A.J."/>
        </authorList>
    </citation>
    <scope>NUCLEOTIDE SEQUENCE</scope>
    <source>
        <tissue evidence="2">Shoot tissue taken approximately 20 cm above the soil surface</tissue>
    </source>
</reference>